<evidence type="ECO:0000256" key="2">
    <source>
        <dbReference type="ARBA" id="ARBA00022692"/>
    </source>
</evidence>
<evidence type="ECO:0000256" key="3">
    <source>
        <dbReference type="ARBA" id="ARBA00022989"/>
    </source>
</evidence>
<evidence type="ECO:0000313" key="8">
    <source>
        <dbReference type="Proteomes" id="UP001232584"/>
    </source>
</evidence>
<proteinExistence type="predicted"/>
<gene>
    <name evidence="7" type="ORF">QOZ92_001347</name>
</gene>
<organism evidence="7 8">
    <name type="scientific">Paraclostridium ghonii</name>
    <dbReference type="NCBI Taxonomy" id="29358"/>
    <lineage>
        <taxon>Bacteria</taxon>
        <taxon>Bacillati</taxon>
        <taxon>Bacillota</taxon>
        <taxon>Clostridia</taxon>
        <taxon>Peptostreptococcales</taxon>
        <taxon>Peptostreptococcaceae</taxon>
        <taxon>Paraclostridium</taxon>
    </lineage>
</organism>
<feature type="transmembrane region" description="Helical" evidence="5">
    <location>
        <begin position="396"/>
        <end position="413"/>
    </location>
</feature>
<evidence type="ECO:0000259" key="6">
    <source>
        <dbReference type="Pfam" id="PF13515"/>
    </source>
</evidence>
<comment type="caution">
    <text evidence="7">The sequence shown here is derived from an EMBL/GenBank/DDBJ whole genome shotgun (WGS) entry which is preliminary data.</text>
</comment>
<feature type="transmembrane region" description="Helical" evidence="5">
    <location>
        <begin position="33"/>
        <end position="52"/>
    </location>
</feature>
<keyword evidence="8" id="KW-1185">Reference proteome</keyword>
<accession>A0ABU0N045</accession>
<feature type="transmembrane region" description="Helical" evidence="5">
    <location>
        <begin position="7"/>
        <end position="27"/>
    </location>
</feature>
<dbReference type="RefSeq" id="WP_307505017.1">
    <property type="nucleotide sequence ID" value="NZ_BAAACE010000028.1"/>
</dbReference>
<evidence type="ECO:0000256" key="4">
    <source>
        <dbReference type="ARBA" id="ARBA00023136"/>
    </source>
</evidence>
<feature type="transmembrane region" description="Helical" evidence="5">
    <location>
        <begin position="106"/>
        <end position="123"/>
    </location>
</feature>
<dbReference type="InterPro" id="IPR049453">
    <property type="entry name" value="Memb_transporter_dom"/>
</dbReference>
<feature type="transmembrane region" description="Helical" evidence="5">
    <location>
        <begin position="440"/>
        <end position="459"/>
    </location>
</feature>
<reference evidence="7 8" key="1">
    <citation type="submission" date="2023-07" db="EMBL/GenBank/DDBJ databases">
        <title>Genomic Encyclopedia of Type Strains, Phase IV (KMG-IV): sequencing the most valuable type-strain genomes for metagenomic binning, comparative biology and taxonomic classification.</title>
        <authorList>
            <person name="Goeker M."/>
        </authorList>
    </citation>
    <scope>NUCLEOTIDE SEQUENCE [LARGE SCALE GENOMIC DNA]</scope>
    <source>
        <strain evidence="7 8">DSM 15049</strain>
    </source>
</reference>
<keyword evidence="3 5" id="KW-1133">Transmembrane helix</keyword>
<sequence length="640" mass="73394">MENKKVLSTTMMLFIIAAGIVGFKSVFGDVNTLVGVAGIIAALSLLGTDYTINPVKNTIYFVCLEVGLGIGAFLAASDALLALIITFMVIFIVLYNFTYNTKKPTYVAFTLGYLFMLYTPVGIKQLPTRLAALAFCGLGIMAIQMIVNKNKLKRKSKKIIENSIYYINDEIDFILENKNLYSINELNNKVYIGIRDLVSDIYKIIDKDVKLPIKYMQSLFISIFLESINLTIVKIKDDKNDNDGYFESLEQIKTLLIEIDKFINDNISIDELIKKLNVYAENIDKIKPNYYLIYELKDAAGLLRYDLKNSRDEKIDRIKENYFVTDLIDRLDDLKNNISKDSLKFTFALRGAIVTSIGVFIVSIFNFEYGKWLVFSLSSIVQPYLETSQVKSKDRLIGTIIGILFFEAIFYIVRASSSRMLIILIVGYISNFQTTYKKQMICTTISALGVAAITGSVEIASINRLVFVILGTIIALYSNKVILPYKMSDVTKKDIEKSIILNEKVLYKLYELGRLGLKIDDEVKEMLFVNTLINKKIDTNNLTFLSDNIDDFLYSQRMFMNDIRFLVNNFRRYRKGNSNKIELIYDINKLIYRDNSKEDVIKCFNKRKDKFSKLVLVNILELKENIINSKRLYKKISSEI</sequence>
<comment type="subcellular location">
    <subcellularLocation>
        <location evidence="1">Membrane</location>
        <topology evidence="1">Multi-pass membrane protein</topology>
    </subcellularLocation>
</comment>
<name>A0ABU0N045_9FIRM</name>
<evidence type="ECO:0000256" key="1">
    <source>
        <dbReference type="ARBA" id="ARBA00004141"/>
    </source>
</evidence>
<feature type="domain" description="Integral membrane bound transporter" evidence="6">
    <location>
        <begin position="358"/>
        <end position="476"/>
    </location>
</feature>
<dbReference type="Proteomes" id="UP001232584">
    <property type="component" value="Unassembled WGS sequence"/>
</dbReference>
<evidence type="ECO:0000256" key="5">
    <source>
        <dbReference type="SAM" id="Phobius"/>
    </source>
</evidence>
<feature type="transmembrane region" description="Helical" evidence="5">
    <location>
        <begin position="465"/>
        <end position="483"/>
    </location>
</feature>
<dbReference type="Pfam" id="PF13515">
    <property type="entry name" value="FUSC_2"/>
    <property type="match status" value="1"/>
</dbReference>
<keyword evidence="4 5" id="KW-0472">Membrane</keyword>
<evidence type="ECO:0000313" key="7">
    <source>
        <dbReference type="EMBL" id="MDQ0556234.1"/>
    </source>
</evidence>
<keyword evidence="2 5" id="KW-0812">Transmembrane</keyword>
<dbReference type="EMBL" id="JAUSWG010000004">
    <property type="protein sequence ID" value="MDQ0556234.1"/>
    <property type="molecule type" value="Genomic_DNA"/>
</dbReference>
<feature type="transmembrane region" description="Helical" evidence="5">
    <location>
        <begin position="347"/>
        <end position="367"/>
    </location>
</feature>
<feature type="transmembrane region" description="Helical" evidence="5">
    <location>
        <begin position="129"/>
        <end position="147"/>
    </location>
</feature>
<feature type="transmembrane region" description="Helical" evidence="5">
    <location>
        <begin position="81"/>
        <end position="99"/>
    </location>
</feature>
<protein>
    <recommendedName>
        <fullName evidence="6">Integral membrane bound transporter domain-containing protein</fullName>
    </recommendedName>
</protein>